<dbReference type="Gene3D" id="2.130.10.10">
    <property type="entry name" value="YVTN repeat-like/Quinoprotein amine dehydrogenase"/>
    <property type="match status" value="2"/>
</dbReference>
<feature type="coiled-coil region" evidence="2">
    <location>
        <begin position="689"/>
        <end position="749"/>
    </location>
</feature>
<sequence length="1226" mass="141430">MALPTLQPHMLLGLEKKVKGNIHFLSDDEVVYPVGSLVAVHNIPNKKQSYIKLADRGKNLVQINVSPNRKVIAISERSERGPMITLWDTALFRKRKTIIIPADRQCKASEFAHFEFSYDSKYIVAVTGEPDWTMYNIRCEKGRIESFARANNLNGTGTIEQVACNPNDTNQVALCGNQVLRCVGCVDFIWRQFGYNKLDPAHYTSICWLTQDRLIVGSNRGKIMVLETGEVRGVYHASDLAYINMKVNLDEESGITVSPSFYDTFGMDLPPSNENFEIRSITLFPGGFLFGYTNGKVCVYETKSSVRYKRRGFLLIPDRSIDRENEGENEILTKVNFITVNPSGDRLVVSCNEMQLWTEKILVIDELSGSSVFMKPFGYEQHIGPIADIAVCRWKPIALTIGVSDRTIKIWNYETITMELMKIFEDDIYSVDLHPTGLYAIMGFSDKLRFMTIMIDDIIVTKEFNVRACSKCRFSRLGHLFAAANGSIIQVFSSVTFEMLYILKAHNRRISGLDWCANDNVLASAGVEGALYLWDVVKSQRISETVVKTNPATDIRIFNDGTGFFAVGIDGHIREVSNAVILKNVPMPVTTPIDLLILSALNNIMFLTGNNGTIFILPLPLMDKPEFTEVTLHKASVIAGVLSFDDKYFISGSEAGCVFFWKLINAEERAIQKFEFISCNEILISKQILEDKMEETKNLTLRLNELENEHNYQMKQNESLAASKLRDIHENYCAAIEDLKLRNDQMEADHILEINNINNFIMKLKADHADLIENMEVTYNGKLLNEFEKFKTYELKMEQRIKEAYMNYEALTKEKEENEAAIIEEYTMKLNEKIGEYNKLLDDFQNQAIENEKMKADIEEDADKEILEIKEQQQNKLKEERELNMRLRSDISNMKKQYIVAQKEVDDFKQKLFAMEAEQEKYKGFVISLEQDKNDMKKEIQERDQTIEEKEKRIYMLKNKNQELEKFKFILDFKIKELKSEIEPKERIITEQTTQINKMVRELENLQKMILGMDLQLEQYREKLNASNNEIKKEMDKNRFMKKSLQDIRIDIHQASGWIQNIPLLQKAVRNMYCKYNTDKDFEVAQQEDTEAKSEFLRQRDFLERAVATLHHQASKNTNTLSFDKVRLVDENAALLEETNQLRRSLQSEVEQNRKLASLAGMSRMTPQQAQQRVNFATATNQEIHKKYKDALEQNAKTLTAMKEENFRLLSKISEKGEMREKGTQS</sequence>
<dbReference type="PROSITE" id="PS50294">
    <property type="entry name" value="WD_REPEATS_REGION"/>
    <property type="match status" value="1"/>
</dbReference>
<dbReference type="EMBL" id="OU900100">
    <property type="protein sequence ID" value="CAG9863767.1"/>
    <property type="molecule type" value="Genomic_DNA"/>
</dbReference>
<dbReference type="InterPro" id="IPR001680">
    <property type="entry name" value="WD40_rpt"/>
</dbReference>
<dbReference type="InterPro" id="IPR036322">
    <property type="entry name" value="WD40_repeat_dom_sf"/>
</dbReference>
<keyword evidence="2" id="KW-0175">Coiled coil</keyword>
<evidence type="ECO:0000313" key="3">
    <source>
        <dbReference type="EMBL" id="CAG9863767.1"/>
    </source>
</evidence>
<reference evidence="3" key="1">
    <citation type="submission" date="2022-01" db="EMBL/GenBank/DDBJ databases">
        <authorList>
            <person name="King R."/>
        </authorList>
    </citation>
    <scope>NUCLEOTIDE SEQUENCE</scope>
</reference>
<name>A0A9N9TVZ5_PHYSR</name>
<feature type="coiled-coil region" evidence="2">
    <location>
        <begin position="794"/>
        <end position="1037"/>
    </location>
</feature>
<dbReference type="SUPFAM" id="SSF50993">
    <property type="entry name" value="Peptidase/esterase 'gauge' domain"/>
    <property type="match status" value="1"/>
</dbReference>
<evidence type="ECO:0000256" key="1">
    <source>
        <dbReference type="PROSITE-ProRule" id="PRU00221"/>
    </source>
</evidence>
<protein>
    <submittedName>
        <fullName evidence="3">Uncharacterized protein</fullName>
    </submittedName>
</protein>
<dbReference type="SUPFAM" id="SSF101908">
    <property type="entry name" value="Putative isomerase YbhE"/>
    <property type="match status" value="1"/>
</dbReference>
<dbReference type="AlphaFoldDB" id="A0A9N9TVZ5"/>
<evidence type="ECO:0000313" key="4">
    <source>
        <dbReference type="Proteomes" id="UP001153712"/>
    </source>
</evidence>
<dbReference type="PANTHER" id="PTHR32215">
    <property type="entry name" value="CILIA- AND FLAGELLA-ASSOCIATED PROTEIN 57"/>
    <property type="match status" value="1"/>
</dbReference>
<accession>A0A9N9TVZ5</accession>
<dbReference type="Proteomes" id="UP001153712">
    <property type="component" value="Chromosome 7"/>
</dbReference>
<dbReference type="Gene3D" id="1.10.287.1490">
    <property type="match status" value="1"/>
</dbReference>
<dbReference type="SUPFAM" id="SSF50978">
    <property type="entry name" value="WD40 repeat-like"/>
    <property type="match status" value="1"/>
</dbReference>
<keyword evidence="4" id="KW-1185">Reference proteome</keyword>
<gene>
    <name evidence="3" type="ORF">PHYEVI_LOCUS10051</name>
</gene>
<dbReference type="Pfam" id="PF00400">
    <property type="entry name" value="WD40"/>
    <property type="match status" value="1"/>
</dbReference>
<keyword evidence="1" id="KW-0853">WD repeat</keyword>
<dbReference type="OrthoDB" id="10251741at2759"/>
<evidence type="ECO:0000256" key="2">
    <source>
        <dbReference type="SAM" id="Coils"/>
    </source>
</evidence>
<dbReference type="PROSITE" id="PS50082">
    <property type="entry name" value="WD_REPEATS_2"/>
    <property type="match status" value="1"/>
</dbReference>
<organism evidence="3 4">
    <name type="scientific">Phyllotreta striolata</name>
    <name type="common">Striped flea beetle</name>
    <name type="synonym">Crioceris striolata</name>
    <dbReference type="NCBI Taxonomy" id="444603"/>
    <lineage>
        <taxon>Eukaryota</taxon>
        <taxon>Metazoa</taxon>
        <taxon>Ecdysozoa</taxon>
        <taxon>Arthropoda</taxon>
        <taxon>Hexapoda</taxon>
        <taxon>Insecta</taxon>
        <taxon>Pterygota</taxon>
        <taxon>Neoptera</taxon>
        <taxon>Endopterygota</taxon>
        <taxon>Coleoptera</taxon>
        <taxon>Polyphaga</taxon>
        <taxon>Cucujiformia</taxon>
        <taxon>Chrysomeloidea</taxon>
        <taxon>Chrysomelidae</taxon>
        <taxon>Galerucinae</taxon>
        <taxon>Alticini</taxon>
        <taxon>Phyllotreta</taxon>
    </lineage>
</organism>
<dbReference type="InterPro" id="IPR015943">
    <property type="entry name" value="WD40/YVTN_repeat-like_dom_sf"/>
</dbReference>
<dbReference type="InterPro" id="IPR052993">
    <property type="entry name" value="CFA-57"/>
</dbReference>
<feature type="repeat" description="WD" evidence="1">
    <location>
        <begin position="503"/>
        <end position="544"/>
    </location>
</feature>
<proteinExistence type="predicted"/>
<dbReference type="SMART" id="SM00320">
    <property type="entry name" value="WD40"/>
    <property type="match status" value="5"/>
</dbReference>
<dbReference type="PANTHER" id="PTHR32215:SF0">
    <property type="entry name" value="CILIA- AND FLAGELLA-ASSOCIATED PROTEIN 57"/>
    <property type="match status" value="1"/>
</dbReference>